<name>A0A316GEI6_9RHOB</name>
<evidence type="ECO:0000313" key="2">
    <source>
        <dbReference type="EMBL" id="PWK58356.1"/>
    </source>
</evidence>
<dbReference type="OrthoDB" id="291940at2"/>
<feature type="domain" description="RiboL-PSP-HEPN" evidence="1">
    <location>
        <begin position="17"/>
        <end position="201"/>
    </location>
</feature>
<dbReference type="AlphaFoldDB" id="A0A316GEI6"/>
<dbReference type="EMBL" id="QGGV01000001">
    <property type="protein sequence ID" value="PWK58356.1"/>
    <property type="molecule type" value="Genomic_DNA"/>
</dbReference>
<dbReference type="Pfam" id="PF18735">
    <property type="entry name" value="HEPN_RiboL-PSP"/>
    <property type="match status" value="1"/>
</dbReference>
<proteinExistence type="predicted"/>
<dbReference type="Proteomes" id="UP000245390">
    <property type="component" value="Unassembled WGS sequence"/>
</dbReference>
<accession>A0A316GEI6</accession>
<sequence length="213" mass="24065">MERFDDAIATFLHAVERARQMVSLFDALSAIRIRDPANDDALRSAYILAVSSFDFFAHELALVEAKHRFRSSLKTRNITLPMELMTINDAEERSNAAESQIRQSNSYKAFVDPAKLAEMLSCYCANPWQKITERLNEGKVVGDRRTDVQVKGQLKSIWKRRNQIAHEADVNPTLAGITLWPIDKPDTELTIAFILELGEHLPGVIAEALPEED</sequence>
<evidence type="ECO:0000259" key="1">
    <source>
        <dbReference type="Pfam" id="PF18735"/>
    </source>
</evidence>
<protein>
    <recommendedName>
        <fullName evidence="1">RiboL-PSP-HEPN domain-containing protein</fullName>
    </recommendedName>
</protein>
<gene>
    <name evidence="2" type="ORF">C8D95_101169</name>
</gene>
<dbReference type="KEGG" id="salo:EF888_02315"/>
<organism evidence="2 3">
    <name type="scientific">Silicimonas algicola</name>
    <dbReference type="NCBI Taxonomy" id="1826607"/>
    <lineage>
        <taxon>Bacteria</taxon>
        <taxon>Pseudomonadati</taxon>
        <taxon>Pseudomonadota</taxon>
        <taxon>Alphaproteobacteria</taxon>
        <taxon>Rhodobacterales</taxon>
        <taxon>Paracoccaceae</taxon>
    </lineage>
</organism>
<dbReference type="InterPro" id="IPR041519">
    <property type="entry name" value="HEPN_RiboL-PSP"/>
</dbReference>
<reference evidence="2 3" key="1">
    <citation type="submission" date="2018-05" db="EMBL/GenBank/DDBJ databases">
        <title>Genomic Encyclopedia of Type Strains, Phase IV (KMG-IV): sequencing the most valuable type-strain genomes for metagenomic binning, comparative biology and taxonomic classification.</title>
        <authorList>
            <person name="Goeker M."/>
        </authorList>
    </citation>
    <scope>NUCLEOTIDE SEQUENCE [LARGE SCALE GENOMIC DNA]</scope>
    <source>
        <strain evidence="2 3">DSM 103371</strain>
    </source>
</reference>
<dbReference type="RefSeq" id="WP_109757265.1">
    <property type="nucleotide sequence ID" value="NZ_CP034588.1"/>
</dbReference>
<keyword evidence="3" id="KW-1185">Reference proteome</keyword>
<comment type="caution">
    <text evidence="2">The sequence shown here is derived from an EMBL/GenBank/DDBJ whole genome shotgun (WGS) entry which is preliminary data.</text>
</comment>
<evidence type="ECO:0000313" key="3">
    <source>
        <dbReference type="Proteomes" id="UP000245390"/>
    </source>
</evidence>